<keyword evidence="4" id="KW-1185">Reference proteome</keyword>
<dbReference type="AlphaFoldDB" id="A0A850HH12"/>
<comment type="caution">
    <text evidence="3">The sequence shown here is derived from an EMBL/GenBank/DDBJ whole genome shotgun (WGS) entry which is preliminary data.</text>
</comment>
<evidence type="ECO:0000259" key="2">
    <source>
        <dbReference type="Pfam" id="PF23951"/>
    </source>
</evidence>
<proteinExistence type="predicted"/>
<evidence type="ECO:0000313" key="3">
    <source>
        <dbReference type="EMBL" id="NVE94242.1"/>
    </source>
</evidence>
<feature type="chain" id="PRO_5032804181" description="DUF7282 domain-containing protein" evidence="1">
    <location>
        <begin position="23"/>
        <end position="176"/>
    </location>
</feature>
<dbReference type="Proteomes" id="UP000546031">
    <property type="component" value="Unassembled WGS sequence"/>
</dbReference>
<keyword evidence="1" id="KW-0732">Signal</keyword>
<evidence type="ECO:0000313" key="4">
    <source>
        <dbReference type="Proteomes" id="UP000546031"/>
    </source>
</evidence>
<reference evidence="3 4" key="1">
    <citation type="submission" date="2020-06" db="EMBL/GenBank/DDBJ databases">
        <title>Altererythrobacter lutimaris sp. nov., a marine bacterium isolated from a tidal flat.</title>
        <authorList>
            <person name="Kim D."/>
            <person name="Yoo Y."/>
            <person name="Kim J.-J."/>
        </authorList>
    </citation>
    <scope>NUCLEOTIDE SEQUENCE [LARGE SCALE GENOMIC DNA]</scope>
    <source>
        <strain evidence="3 4">JGD-16</strain>
    </source>
</reference>
<gene>
    <name evidence="3" type="ORF">HUO12_04940</name>
</gene>
<evidence type="ECO:0000256" key="1">
    <source>
        <dbReference type="SAM" id="SignalP"/>
    </source>
</evidence>
<accession>A0A850HH12</accession>
<feature type="domain" description="DUF7282" evidence="2">
    <location>
        <begin position="69"/>
        <end position="152"/>
    </location>
</feature>
<name>A0A850HH12_9SPHN</name>
<dbReference type="RefSeq" id="WP_176272538.1">
    <property type="nucleotide sequence ID" value="NZ_JABWTA010000001.1"/>
</dbReference>
<protein>
    <recommendedName>
        <fullName evidence="2">DUF7282 domain-containing protein</fullName>
    </recommendedName>
</protein>
<sequence length="176" mass="19049">MSIKNFVAAGLSLAMVSGVATAQEAAERPQITMGNGERNAIQIEGMTRHDDAMAVTSKRMDGADSSVMRTNSTSLTFDEVVIEKAGWIVLHPIIDGRPNGDIVSGFARLEAGRNEEVSIRMHHPADAGSQYIVMLHSDANEDGVFDFVFVEDGINVEDTAVFEGTRMIAHMITLPE</sequence>
<dbReference type="EMBL" id="JABWTA010000001">
    <property type="protein sequence ID" value="NVE94242.1"/>
    <property type="molecule type" value="Genomic_DNA"/>
</dbReference>
<dbReference type="Pfam" id="PF23951">
    <property type="entry name" value="DUF7282"/>
    <property type="match status" value="1"/>
</dbReference>
<organism evidence="3 4">
    <name type="scientific">Altererythrobacter lutimaris</name>
    <dbReference type="NCBI Taxonomy" id="2743979"/>
    <lineage>
        <taxon>Bacteria</taxon>
        <taxon>Pseudomonadati</taxon>
        <taxon>Pseudomonadota</taxon>
        <taxon>Alphaproteobacteria</taxon>
        <taxon>Sphingomonadales</taxon>
        <taxon>Erythrobacteraceae</taxon>
        <taxon>Altererythrobacter</taxon>
    </lineage>
</organism>
<dbReference type="InterPro" id="IPR055706">
    <property type="entry name" value="Slg1/2_DUF7282"/>
</dbReference>
<feature type="signal peptide" evidence="1">
    <location>
        <begin position="1"/>
        <end position="22"/>
    </location>
</feature>